<proteinExistence type="inferred from homology"/>
<keyword evidence="2" id="KW-0804">Transcription</keyword>
<dbReference type="SUPFAM" id="SSF55257">
    <property type="entry name" value="RBP11-like subunits of RNA polymerase"/>
    <property type="match status" value="1"/>
</dbReference>
<dbReference type="GO" id="GO:0000428">
    <property type="term" value="C:DNA-directed RNA polymerase complex"/>
    <property type="evidence" value="ECO:0007669"/>
    <property type="project" value="UniProtKB-KW"/>
</dbReference>
<keyword evidence="7" id="KW-1185">Reference proteome</keyword>
<dbReference type="InterPro" id="IPR008193">
    <property type="entry name" value="RNA_pol_Rpb11_13-16kDa_CS"/>
</dbReference>
<evidence type="ECO:0000259" key="5">
    <source>
        <dbReference type="Pfam" id="PF13656"/>
    </source>
</evidence>
<accession>A0ABR2K537</accession>
<dbReference type="InterPro" id="IPR036603">
    <property type="entry name" value="RBP11-like"/>
</dbReference>
<sequence length="127" mass="14953">MDPNEWNHHLEGITEGDDGKKQYVRAEKDSGLANCYNFTIFKEDHTIGNLLTQELLNEDRVLFAGYRIQHPMTDLIIVRVNVQDTIRRPADLVSNTIKNLSDHLNILKNDFERQVEKREKKKQETRY</sequence>
<dbReference type="Pfam" id="PF13656">
    <property type="entry name" value="RNA_pol_L_2"/>
    <property type="match status" value="1"/>
</dbReference>
<organism evidence="6 7">
    <name type="scientific">Tritrichomonas musculus</name>
    <dbReference type="NCBI Taxonomy" id="1915356"/>
    <lineage>
        <taxon>Eukaryota</taxon>
        <taxon>Metamonada</taxon>
        <taxon>Parabasalia</taxon>
        <taxon>Tritrichomonadida</taxon>
        <taxon>Tritrichomonadidae</taxon>
        <taxon>Tritrichomonas</taxon>
    </lineage>
</organism>
<dbReference type="HAMAP" id="MF_00261">
    <property type="entry name" value="RNApol_arch_Rpo11"/>
    <property type="match status" value="1"/>
</dbReference>
<protein>
    <submittedName>
        <fullName evidence="6">DNA-directed RNA polymerase II core subunit</fullName>
    </submittedName>
</protein>
<feature type="coiled-coil region" evidence="4">
    <location>
        <begin position="97"/>
        <end position="124"/>
    </location>
</feature>
<evidence type="ECO:0000256" key="2">
    <source>
        <dbReference type="ARBA" id="ARBA00023163"/>
    </source>
</evidence>
<reference evidence="6 7" key="1">
    <citation type="submission" date="2024-04" db="EMBL/GenBank/DDBJ databases">
        <title>Tritrichomonas musculus Genome.</title>
        <authorList>
            <person name="Alves-Ferreira E."/>
            <person name="Grigg M."/>
            <person name="Lorenzi H."/>
            <person name="Galac M."/>
        </authorList>
    </citation>
    <scope>NUCLEOTIDE SEQUENCE [LARGE SCALE GENOMIC DNA]</scope>
    <source>
        <strain evidence="6 7">EAF2021</strain>
    </source>
</reference>
<feature type="domain" description="DNA-directed RNA polymerase RBP11-like dimerisation" evidence="5">
    <location>
        <begin position="36"/>
        <end position="109"/>
    </location>
</feature>
<dbReference type="InterPro" id="IPR009025">
    <property type="entry name" value="RBP11-like_dimer"/>
</dbReference>
<dbReference type="InterPro" id="IPR022905">
    <property type="entry name" value="Rpo11-like"/>
</dbReference>
<dbReference type="PANTHER" id="PTHR13946">
    <property type="entry name" value="DNA-DIRECTED RNA POLYMERASE I,II,III"/>
    <property type="match status" value="1"/>
</dbReference>
<evidence type="ECO:0000313" key="7">
    <source>
        <dbReference type="Proteomes" id="UP001470230"/>
    </source>
</evidence>
<evidence type="ECO:0000256" key="1">
    <source>
        <dbReference type="ARBA" id="ARBA00022478"/>
    </source>
</evidence>
<evidence type="ECO:0000256" key="3">
    <source>
        <dbReference type="ARBA" id="ARBA00025751"/>
    </source>
</evidence>
<evidence type="ECO:0000313" key="6">
    <source>
        <dbReference type="EMBL" id="KAK8886164.1"/>
    </source>
</evidence>
<dbReference type="Proteomes" id="UP001470230">
    <property type="component" value="Unassembled WGS sequence"/>
</dbReference>
<dbReference type="EMBL" id="JAPFFF010000007">
    <property type="protein sequence ID" value="KAK8886164.1"/>
    <property type="molecule type" value="Genomic_DNA"/>
</dbReference>
<gene>
    <name evidence="6" type="ORF">M9Y10_041624</name>
</gene>
<keyword evidence="1 6" id="KW-0240">DNA-directed RNA polymerase</keyword>
<evidence type="ECO:0000256" key="4">
    <source>
        <dbReference type="SAM" id="Coils"/>
    </source>
</evidence>
<dbReference type="Gene3D" id="3.30.1360.10">
    <property type="entry name" value="RNA polymerase, RBP11-like subunit"/>
    <property type="match status" value="1"/>
</dbReference>
<comment type="similarity">
    <text evidence="3">Belongs to the archaeal Rpo11/eukaryotic RPB11/RPC19 RNA polymerase subunit family.</text>
</comment>
<comment type="caution">
    <text evidence="6">The sequence shown here is derived from an EMBL/GenBank/DDBJ whole genome shotgun (WGS) entry which is preliminary data.</text>
</comment>
<name>A0ABR2K537_9EUKA</name>
<dbReference type="PROSITE" id="PS01154">
    <property type="entry name" value="RNA_POL_L_13KD"/>
    <property type="match status" value="1"/>
</dbReference>
<keyword evidence="4" id="KW-0175">Coiled coil</keyword>
<dbReference type="PANTHER" id="PTHR13946:SF16">
    <property type="entry name" value="DNA-DIRECTED RNA POLYMERASE II SUBUNIT RPB11"/>
    <property type="match status" value="1"/>
</dbReference>